<gene>
    <name evidence="2" type="ORF">FA15DRAFT_711892</name>
</gene>
<reference evidence="2 3" key="1">
    <citation type="journal article" date="2019" name="Nat. Ecol. Evol.">
        <title>Megaphylogeny resolves global patterns of mushroom evolution.</title>
        <authorList>
            <person name="Varga T."/>
            <person name="Krizsan K."/>
            <person name="Foldi C."/>
            <person name="Dima B."/>
            <person name="Sanchez-Garcia M."/>
            <person name="Sanchez-Ramirez S."/>
            <person name="Szollosi G.J."/>
            <person name="Szarkandi J.G."/>
            <person name="Papp V."/>
            <person name="Albert L."/>
            <person name="Andreopoulos W."/>
            <person name="Angelini C."/>
            <person name="Antonin V."/>
            <person name="Barry K.W."/>
            <person name="Bougher N.L."/>
            <person name="Buchanan P."/>
            <person name="Buyck B."/>
            <person name="Bense V."/>
            <person name="Catcheside P."/>
            <person name="Chovatia M."/>
            <person name="Cooper J."/>
            <person name="Damon W."/>
            <person name="Desjardin D."/>
            <person name="Finy P."/>
            <person name="Geml J."/>
            <person name="Haridas S."/>
            <person name="Hughes K."/>
            <person name="Justo A."/>
            <person name="Karasinski D."/>
            <person name="Kautmanova I."/>
            <person name="Kiss B."/>
            <person name="Kocsube S."/>
            <person name="Kotiranta H."/>
            <person name="LaButti K.M."/>
            <person name="Lechner B.E."/>
            <person name="Liimatainen K."/>
            <person name="Lipzen A."/>
            <person name="Lukacs Z."/>
            <person name="Mihaltcheva S."/>
            <person name="Morgado L.N."/>
            <person name="Niskanen T."/>
            <person name="Noordeloos M.E."/>
            <person name="Ohm R.A."/>
            <person name="Ortiz-Santana B."/>
            <person name="Ovrebo C."/>
            <person name="Racz N."/>
            <person name="Riley R."/>
            <person name="Savchenko A."/>
            <person name="Shiryaev A."/>
            <person name="Soop K."/>
            <person name="Spirin V."/>
            <person name="Szebenyi C."/>
            <person name="Tomsovsky M."/>
            <person name="Tulloss R.E."/>
            <person name="Uehling J."/>
            <person name="Grigoriev I.V."/>
            <person name="Vagvolgyi C."/>
            <person name="Papp T."/>
            <person name="Martin F.M."/>
            <person name="Miettinen O."/>
            <person name="Hibbett D.S."/>
            <person name="Nagy L.G."/>
        </authorList>
    </citation>
    <scope>NUCLEOTIDE SEQUENCE [LARGE SCALE GENOMIC DNA]</scope>
    <source>
        <strain evidence="2 3">CBS 121175</strain>
    </source>
</reference>
<sequence length="421" mass="46011">EQPEEPPRPHPQPQPTQRLYSAAPYYRGAIAQQPEAQQYPTSALVAVPSPIPNQLQYPFHGQQPLQGYPLLLHDRNNSLPAGGASSFVGWANSPVVSQPHVPYQPLPPPLTNIQPTPPHQQPYQNQPSQASSLHSALPHQQYQNQLVSSHTDNVTPIVPTHSLDSFQPHSQPGSAQAGNQAGPSAPLPALPQQQPYHQLASSHTDNVTPIIPSHSMDSFQPRSQSGSAQAAVGGQASGSNLASVAYLDIIGTILTTNAWQLKLFLPPSSRQEGQDADLSINVNDPSVQSFLRTSFNSAFSMTPYTVPAAKPHPPNEEDSDNDNTSIAPPPMLLHSTVHCARENESWFSELMSTILRNMALGFLLHSVLSSNINNSQVFQAQPVVRAIYNRLGLDFKDWNSTWDQNAQDLSLPAWQICEYCY</sequence>
<feature type="compositionally biased region" description="Polar residues" evidence="1">
    <location>
        <begin position="162"/>
        <end position="179"/>
    </location>
</feature>
<feature type="compositionally biased region" description="Low complexity" evidence="1">
    <location>
        <begin position="223"/>
        <end position="233"/>
    </location>
</feature>
<feature type="region of interest" description="Disordered" evidence="1">
    <location>
        <begin position="152"/>
        <end position="233"/>
    </location>
</feature>
<dbReference type="Proteomes" id="UP000307440">
    <property type="component" value="Unassembled WGS sequence"/>
</dbReference>
<protein>
    <submittedName>
        <fullName evidence="2">Uncharacterized protein</fullName>
    </submittedName>
</protein>
<feature type="non-terminal residue" evidence="2">
    <location>
        <position position="1"/>
    </location>
</feature>
<feature type="region of interest" description="Disordered" evidence="1">
    <location>
        <begin position="100"/>
        <end position="139"/>
    </location>
</feature>
<feature type="compositionally biased region" description="Pro residues" evidence="1">
    <location>
        <begin position="102"/>
        <end position="120"/>
    </location>
</feature>
<dbReference type="EMBL" id="ML210872">
    <property type="protein sequence ID" value="TFK16385.1"/>
    <property type="molecule type" value="Genomic_DNA"/>
</dbReference>
<feature type="compositionally biased region" description="Low complexity" evidence="1">
    <location>
        <begin position="190"/>
        <end position="200"/>
    </location>
</feature>
<evidence type="ECO:0000313" key="2">
    <source>
        <dbReference type="EMBL" id="TFK16385.1"/>
    </source>
</evidence>
<keyword evidence="3" id="KW-1185">Reference proteome</keyword>
<evidence type="ECO:0000256" key="1">
    <source>
        <dbReference type="SAM" id="MobiDB-lite"/>
    </source>
</evidence>
<proteinExistence type="predicted"/>
<evidence type="ECO:0000313" key="3">
    <source>
        <dbReference type="Proteomes" id="UP000307440"/>
    </source>
</evidence>
<name>A0A5C3K8M4_COPMA</name>
<organism evidence="2 3">
    <name type="scientific">Coprinopsis marcescibilis</name>
    <name type="common">Agaric fungus</name>
    <name type="synonym">Psathyrella marcescibilis</name>
    <dbReference type="NCBI Taxonomy" id="230819"/>
    <lineage>
        <taxon>Eukaryota</taxon>
        <taxon>Fungi</taxon>
        <taxon>Dikarya</taxon>
        <taxon>Basidiomycota</taxon>
        <taxon>Agaricomycotina</taxon>
        <taxon>Agaricomycetes</taxon>
        <taxon>Agaricomycetidae</taxon>
        <taxon>Agaricales</taxon>
        <taxon>Agaricineae</taxon>
        <taxon>Psathyrellaceae</taxon>
        <taxon>Coprinopsis</taxon>
    </lineage>
</organism>
<accession>A0A5C3K8M4</accession>
<dbReference type="AlphaFoldDB" id="A0A5C3K8M4"/>
<feature type="compositionally biased region" description="Polar residues" evidence="1">
    <location>
        <begin position="121"/>
        <end position="139"/>
    </location>
</feature>